<comment type="caution">
    <text evidence="2">The sequence shown here is derived from an EMBL/GenBank/DDBJ whole genome shotgun (WGS) entry which is preliminary data.</text>
</comment>
<evidence type="ECO:0000313" key="2">
    <source>
        <dbReference type="EMBL" id="GAA1948586.1"/>
    </source>
</evidence>
<dbReference type="RefSeq" id="WP_344415182.1">
    <property type="nucleotide sequence ID" value="NZ_BAAANN010000005.1"/>
</dbReference>
<reference evidence="3" key="1">
    <citation type="journal article" date="2019" name="Int. J. Syst. Evol. Microbiol.">
        <title>The Global Catalogue of Microorganisms (GCM) 10K type strain sequencing project: providing services to taxonomists for standard genome sequencing and annotation.</title>
        <authorList>
            <consortium name="The Broad Institute Genomics Platform"/>
            <consortium name="The Broad Institute Genome Sequencing Center for Infectious Disease"/>
            <person name="Wu L."/>
            <person name="Ma J."/>
        </authorList>
    </citation>
    <scope>NUCLEOTIDE SEQUENCE [LARGE SCALE GENOMIC DNA]</scope>
    <source>
        <strain evidence="3">JCM 14545</strain>
    </source>
</reference>
<organism evidence="2 3">
    <name type="scientific">Amycolatopsis minnesotensis</name>
    <dbReference type="NCBI Taxonomy" id="337894"/>
    <lineage>
        <taxon>Bacteria</taxon>
        <taxon>Bacillati</taxon>
        <taxon>Actinomycetota</taxon>
        <taxon>Actinomycetes</taxon>
        <taxon>Pseudonocardiales</taxon>
        <taxon>Pseudonocardiaceae</taxon>
        <taxon>Amycolatopsis</taxon>
    </lineage>
</organism>
<accession>A0ABP5BRC3</accession>
<gene>
    <name evidence="2" type="ORF">GCM10009754_16270</name>
</gene>
<dbReference type="EMBL" id="BAAANN010000005">
    <property type="protein sequence ID" value="GAA1948586.1"/>
    <property type="molecule type" value="Genomic_DNA"/>
</dbReference>
<proteinExistence type="predicted"/>
<sequence length="142" mass="15301">MPFTARPQIEPDLEFSVRLRDYVHRVSVAIGVGWESCAVDTSSPATGYIAVDWRLPCHADRDVAVLWDETQGWSVAIETHSGEDFIVVALLGGSLAPEPEAVAGFLTEVRDGVVTTAGSPVVPLPRTDLTARLDQHATVPSH</sequence>
<protein>
    <recommendedName>
        <fullName evidence="1">DUF6292 domain-containing protein</fullName>
    </recommendedName>
</protein>
<dbReference type="InterPro" id="IPR046259">
    <property type="entry name" value="DUF6292"/>
</dbReference>
<name>A0ABP5BRC3_9PSEU</name>
<keyword evidence="3" id="KW-1185">Reference proteome</keyword>
<feature type="domain" description="DUF6292" evidence="1">
    <location>
        <begin position="22"/>
        <end position="107"/>
    </location>
</feature>
<evidence type="ECO:0000259" key="1">
    <source>
        <dbReference type="Pfam" id="PF19809"/>
    </source>
</evidence>
<dbReference type="Proteomes" id="UP001501116">
    <property type="component" value="Unassembled WGS sequence"/>
</dbReference>
<evidence type="ECO:0000313" key="3">
    <source>
        <dbReference type="Proteomes" id="UP001501116"/>
    </source>
</evidence>
<dbReference type="Pfam" id="PF19809">
    <property type="entry name" value="DUF6292"/>
    <property type="match status" value="1"/>
</dbReference>